<dbReference type="GO" id="GO:0003968">
    <property type="term" value="F:RNA-directed RNA polymerase activity"/>
    <property type="evidence" value="ECO:0007669"/>
    <property type="project" value="UniProtKB-KW"/>
</dbReference>
<keyword evidence="3" id="KW-0548">Nucleotidyltransferase</keyword>
<evidence type="ECO:0000256" key="5">
    <source>
        <dbReference type="ARBA" id="ARBA00022953"/>
    </source>
</evidence>
<reference evidence="8" key="1">
    <citation type="journal article" date="2019" name="Viruses">
        <title>Meta-Transcriptomic Comparison of the RNA Viromes of the Mosquito Vectors Culex pipiens and Culex torrentium in Northern Europe.</title>
        <authorList>
            <person name="Pettersson J.H.O."/>
            <person name="Shi M."/>
            <person name="Eden J.-S."/>
            <person name="Holmes E.C."/>
            <person name="Hesson J.C."/>
        </authorList>
    </citation>
    <scope>NUCLEOTIDE SEQUENCE</scope>
    <source>
        <strain evidence="8">OTU87</strain>
    </source>
</reference>
<evidence type="ECO:0000256" key="1">
    <source>
        <dbReference type="ARBA" id="ARBA00022484"/>
    </source>
</evidence>
<name>A0A5Q0TW31_9LUTE</name>
<keyword evidence="5" id="KW-0693">Viral RNA replication</keyword>
<sequence length="391" mass="45212">MDEEEFALAYLEEQYKPVLNRKDARVPAEWFSFERFNDMLLYLDNSSSPGYPYLREAPTIGKWLKSDEHGTYDPLQVQRLWYDVQRVVSGEYEHFFRAFVKDEPHKKAKAEQKRWRLIIASSLPVQMVWRMLYHEQNAALNKYYKDIPSKHGSTFCYGGWMDFVATARTKGLKISRDISGWDVGAPGWVFKVVGMFRERWPGVSDSWIWAHRKMYADAYGDSKIIFSNGIVVQQLFPGYMKSGLFSTITDNSLSMVTMHAVACLRSRTRLGSFIATGDDVVQSIISDPYLDELHGLGCRVKEVLHHLEFMGLNFSSGKPEPMYVVKHLVGVCMKGEVLAEVLDAYCRLYAESELFDFWAGLAEDLGVPVRTRWYYKFWLSSPLAALRWNLN</sequence>
<feature type="domain" description="RNA-directed RNA polymerase C-terminal" evidence="7">
    <location>
        <begin position="43"/>
        <end position="320"/>
    </location>
</feature>
<comment type="catalytic activity">
    <reaction evidence="6">
        <text>RNA(n) + a ribonucleoside 5'-triphosphate = RNA(n+1) + diphosphate</text>
        <dbReference type="Rhea" id="RHEA:21248"/>
        <dbReference type="Rhea" id="RHEA-COMP:14527"/>
        <dbReference type="Rhea" id="RHEA-COMP:17342"/>
        <dbReference type="ChEBI" id="CHEBI:33019"/>
        <dbReference type="ChEBI" id="CHEBI:61557"/>
        <dbReference type="ChEBI" id="CHEBI:140395"/>
        <dbReference type="EC" id="2.7.7.48"/>
    </reaction>
</comment>
<dbReference type="EMBL" id="MK440657">
    <property type="protein sequence ID" value="QGA70952.1"/>
    <property type="molecule type" value="Genomic_RNA"/>
</dbReference>
<dbReference type="InterPro" id="IPR001205">
    <property type="entry name" value="RNA-dir_pol_C"/>
</dbReference>
<dbReference type="GO" id="GO:0003723">
    <property type="term" value="F:RNA binding"/>
    <property type="evidence" value="ECO:0007669"/>
    <property type="project" value="InterPro"/>
</dbReference>
<evidence type="ECO:0000313" key="8">
    <source>
        <dbReference type="EMBL" id="QGA70952.1"/>
    </source>
</evidence>
<dbReference type="GO" id="GO:0000166">
    <property type="term" value="F:nucleotide binding"/>
    <property type="evidence" value="ECO:0007669"/>
    <property type="project" value="UniProtKB-KW"/>
</dbReference>
<dbReference type="InterPro" id="IPR043502">
    <property type="entry name" value="DNA/RNA_pol_sf"/>
</dbReference>
<protein>
    <submittedName>
        <fullName evidence="8">RNA-dependent RNA polymerase</fullName>
    </submittedName>
</protein>
<keyword evidence="1 8" id="KW-0696">RNA-directed RNA polymerase</keyword>
<accession>A0A5Q0TW31</accession>
<keyword evidence="2" id="KW-0808">Transferase</keyword>
<dbReference type="InterPro" id="IPR001795">
    <property type="entry name" value="RNA-dir_pol_luteovirus"/>
</dbReference>
<dbReference type="Pfam" id="PF00680">
    <property type="entry name" value="RdRP_1"/>
    <property type="match status" value="1"/>
</dbReference>
<evidence type="ECO:0000256" key="4">
    <source>
        <dbReference type="ARBA" id="ARBA00022741"/>
    </source>
</evidence>
<dbReference type="GO" id="GO:0006351">
    <property type="term" value="P:DNA-templated transcription"/>
    <property type="evidence" value="ECO:0007669"/>
    <property type="project" value="InterPro"/>
</dbReference>
<dbReference type="SUPFAM" id="SSF56672">
    <property type="entry name" value="DNA/RNA polymerases"/>
    <property type="match status" value="1"/>
</dbReference>
<evidence type="ECO:0000256" key="6">
    <source>
        <dbReference type="ARBA" id="ARBA00048744"/>
    </source>
</evidence>
<keyword evidence="4" id="KW-0547">Nucleotide-binding</keyword>
<evidence type="ECO:0000256" key="2">
    <source>
        <dbReference type="ARBA" id="ARBA00022679"/>
    </source>
</evidence>
<evidence type="ECO:0000259" key="7">
    <source>
        <dbReference type="Pfam" id="PF00680"/>
    </source>
</evidence>
<organism evidence="8">
    <name type="scientific">Berrek virus</name>
    <dbReference type="NCBI Taxonomy" id="2651928"/>
    <lineage>
        <taxon>Viruses</taxon>
        <taxon>Riboviria</taxon>
        <taxon>Orthornavirae</taxon>
        <taxon>Kitrinoviricota</taxon>
        <taxon>Tolucaviricetes</taxon>
        <taxon>Tolivirales</taxon>
    </lineage>
</organism>
<dbReference type="PRINTS" id="PR00914">
    <property type="entry name" value="LVIRUSRNAPOL"/>
</dbReference>
<proteinExistence type="predicted"/>
<evidence type="ECO:0000256" key="3">
    <source>
        <dbReference type="ARBA" id="ARBA00022695"/>
    </source>
</evidence>